<protein>
    <submittedName>
        <fullName evidence="8">Mfs transporter</fullName>
    </submittedName>
</protein>
<feature type="transmembrane region" description="Helical" evidence="7">
    <location>
        <begin position="417"/>
        <end position="436"/>
    </location>
</feature>
<keyword evidence="3 7" id="KW-0812">Transmembrane</keyword>
<feature type="transmembrane region" description="Helical" evidence="7">
    <location>
        <begin position="74"/>
        <end position="95"/>
    </location>
</feature>
<reference evidence="8 9" key="1">
    <citation type="journal article" date="2018" name="PLoS Pathog.">
        <title>Evolution of structural diversity of trichothecenes, a family of toxins produced by plant pathogenic and entomopathogenic fungi.</title>
        <authorList>
            <person name="Proctor R.H."/>
            <person name="McCormick S.P."/>
            <person name="Kim H.S."/>
            <person name="Cardoza R.E."/>
            <person name="Stanley A.M."/>
            <person name="Lindo L."/>
            <person name="Kelly A."/>
            <person name="Brown D.W."/>
            <person name="Lee T."/>
            <person name="Vaughan M.M."/>
            <person name="Alexander N.J."/>
            <person name="Busman M."/>
            <person name="Gutierrez S."/>
        </authorList>
    </citation>
    <scope>NUCLEOTIDE SEQUENCE [LARGE SCALE GENOMIC DNA]</scope>
    <source>
        <strain evidence="8 9">NRRL 13405</strain>
    </source>
</reference>
<evidence type="ECO:0000313" key="8">
    <source>
        <dbReference type="EMBL" id="RFN43378.1"/>
    </source>
</evidence>
<dbReference type="InterPro" id="IPR036259">
    <property type="entry name" value="MFS_trans_sf"/>
</dbReference>
<keyword evidence="6" id="KW-0325">Glycoprotein</keyword>
<dbReference type="InterPro" id="IPR011701">
    <property type="entry name" value="MFS"/>
</dbReference>
<evidence type="ECO:0000256" key="2">
    <source>
        <dbReference type="ARBA" id="ARBA00022448"/>
    </source>
</evidence>
<sequence>MSTDLKPPSSPDLSDETGAATPVNEKALLRKLDLRLLPAVGILYLLSFLDRSNVGNARIEGMIDDLHMSGNEYLTGLTLYFIGYVIFEIPCNIILKRTTPRLWLPTLTIAWGIVATLLGIVQNKAGFFVARFFLGVTESGLFPALPPSLEPLAVFWHMYDFQLPTRAIANSEKGIGKMAGVVWENGWRWIFILEGIATVLVAVAAFWFIENYPSTSKFLTQGERAFIHERLNADSDAIREEKFSWAAVREAFQDPSCWLYGLGFHTMSLPLYTLSLFLPTIIKDLGYTAAVAQLLTIPPYAVAFVTTLSVAIASEKLAKRAVFIAGSSAVAVIGYAILLGNTNPTSRPGVSYVGTFFAAAGIYPATALVLSWPAINVSGQTKRAIANAMQISIGNLGAVLGTQLYRSGDGPRFVVGHSMALAYLVANIIVVSVLGWRLKKQNQSRAAVSEEIKHVGEVEDWKGDSDLRWRFEY</sequence>
<evidence type="ECO:0000256" key="5">
    <source>
        <dbReference type="ARBA" id="ARBA00023136"/>
    </source>
</evidence>
<evidence type="ECO:0000256" key="6">
    <source>
        <dbReference type="ARBA" id="ARBA00023180"/>
    </source>
</evidence>
<accession>A0A395M698</accession>
<dbReference type="SUPFAM" id="SSF103473">
    <property type="entry name" value="MFS general substrate transporter"/>
    <property type="match status" value="1"/>
</dbReference>
<dbReference type="GO" id="GO:0016020">
    <property type="term" value="C:membrane"/>
    <property type="evidence" value="ECO:0007669"/>
    <property type="project" value="UniProtKB-SubCell"/>
</dbReference>
<evidence type="ECO:0000256" key="7">
    <source>
        <dbReference type="SAM" id="Phobius"/>
    </source>
</evidence>
<feature type="transmembrane region" description="Helical" evidence="7">
    <location>
        <begin position="321"/>
        <end position="338"/>
    </location>
</feature>
<evidence type="ECO:0000313" key="9">
    <source>
        <dbReference type="Proteomes" id="UP000265631"/>
    </source>
</evidence>
<evidence type="ECO:0000256" key="1">
    <source>
        <dbReference type="ARBA" id="ARBA00004141"/>
    </source>
</evidence>
<dbReference type="PANTHER" id="PTHR43791">
    <property type="entry name" value="PERMEASE-RELATED"/>
    <property type="match status" value="1"/>
</dbReference>
<feature type="transmembrane region" description="Helical" evidence="7">
    <location>
        <begin position="187"/>
        <end position="209"/>
    </location>
</feature>
<organism evidence="8 9">
    <name type="scientific">Fusarium flagelliforme</name>
    <dbReference type="NCBI Taxonomy" id="2675880"/>
    <lineage>
        <taxon>Eukaryota</taxon>
        <taxon>Fungi</taxon>
        <taxon>Dikarya</taxon>
        <taxon>Ascomycota</taxon>
        <taxon>Pezizomycotina</taxon>
        <taxon>Sordariomycetes</taxon>
        <taxon>Hypocreomycetidae</taxon>
        <taxon>Hypocreales</taxon>
        <taxon>Nectriaceae</taxon>
        <taxon>Fusarium</taxon>
        <taxon>Fusarium incarnatum-equiseti species complex</taxon>
    </lineage>
</organism>
<proteinExistence type="predicted"/>
<keyword evidence="2" id="KW-0813">Transport</keyword>
<feature type="transmembrane region" description="Helical" evidence="7">
    <location>
        <begin position="102"/>
        <end position="121"/>
    </location>
</feature>
<dbReference type="Proteomes" id="UP000265631">
    <property type="component" value="Unassembled WGS sequence"/>
</dbReference>
<feature type="transmembrane region" description="Helical" evidence="7">
    <location>
        <begin position="257"/>
        <end position="278"/>
    </location>
</feature>
<comment type="caution">
    <text evidence="8">The sequence shown here is derived from an EMBL/GenBank/DDBJ whole genome shotgun (WGS) entry which is preliminary data.</text>
</comment>
<keyword evidence="9" id="KW-1185">Reference proteome</keyword>
<dbReference type="FunFam" id="1.20.1250.20:FF:000068">
    <property type="entry name" value="MFS general substrate transporter"/>
    <property type="match status" value="1"/>
</dbReference>
<dbReference type="Gene3D" id="1.20.1250.20">
    <property type="entry name" value="MFS general substrate transporter like domains"/>
    <property type="match status" value="2"/>
</dbReference>
<feature type="transmembrane region" description="Helical" evidence="7">
    <location>
        <begin position="290"/>
        <end position="314"/>
    </location>
</feature>
<name>A0A395M698_9HYPO</name>
<evidence type="ECO:0000256" key="3">
    <source>
        <dbReference type="ARBA" id="ARBA00022692"/>
    </source>
</evidence>
<dbReference type="PANTHER" id="PTHR43791:SF22">
    <property type="entry name" value="TRANSPORTER, PUTATIVE (AFU_ORTHOLOGUE AFUA_6G11320)-RELATED"/>
    <property type="match status" value="1"/>
</dbReference>
<feature type="transmembrane region" description="Helical" evidence="7">
    <location>
        <begin position="350"/>
        <end position="372"/>
    </location>
</feature>
<dbReference type="Pfam" id="PF07690">
    <property type="entry name" value="MFS_1"/>
    <property type="match status" value="2"/>
</dbReference>
<feature type="transmembrane region" description="Helical" evidence="7">
    <location>
        <begin position="384"/>
        <end position="405"/>
    </location>
</feature>
<evidence type="ECO:0000256" key="4">
    <source>
        <dbReference type="ARBA" id="ARBA00022989"/>
    </source>
</evidence>
<dbReference type="EMBL" id="PXXK01000585">
    <property type="protein sequence ID" value="RFN43378.1"/>
    <property type="molecule type" value="Genomic_DNA"/>
</dbReference>
<dbReference type="GO" id="GO:0022857">
    <property type="term" value="F:transmembrane transporter activity"/>
    <property type="evidence" value="ECO:0007669"/>
    <property type="project" value="InterPro"/>
</dbReference>
<keyword evidence="4 7" id="KW-1133">Transmembrane helix</keyword>
<keyword evidence="5 7" id="KW-0472">Membrane</keyword>
<dbReference type="AlphaFoldDB" id="A0A395M698"/>
<gene>
    <name evidence="8" type="ORF">FIE12Z_12384</name>
</gene>
<comment type="subcellular location">
    <subcellularLocation>
        <location evidence="1">Membrane</location>
        <topology evidence="1">Multi-pass membrane protein</topology>
    </subcellularLocation>
</comment>